<accession>A0A1W0WEZ8</accession>
<sequence>MANSPENVTPQGHSREFSAVRSKFTSILGNFKDDEDESHGPAADHATARDSDSDEDMEGLSSRRKKRLRSSVMKGPARLMLNRAEELFERDGDLAGCLEECRAVLTVHGDCERAHGLMAKCHAKLNDIPAALQSTKNIVKLNPNHYKAWSDYFSFAEQLKLTEEGMEALKGLVAVKTGDLSDEEKEDKLTHLNHLILLLESEEGKEDLVIGYQEQLLQLAENLPSVDVFGTAVALAEKYLASGRADRAEKLLEERLEFQLQKVGDQSVPLSILIHGTNIYTLSLSEKQDFKKIWKFCQRHRIVSRSAGAIIFPAAYLKRNSPHSTSLVATICLARLKMSPVDLPLLEWAITDILLVADTFA</sequence>
<evidence type="ECO:0000256" key="1">
    <source>
        <dbReference type="SAM" id="MobiDB-lite"/>
    </source>
</evidence>
<keyword evidence="3" id="KW-1185">Reference proteome</keyword>
<organism evidence="2 3">
    <name type="scientific">Hypsibius exemplaris</name>
    <name type="common">Freshwater tardigrade</name>
    <dbReference type="NCBI Taxonomy" id="2072580"/>
    <lineage>
        <taxon>Eukaryota</taxon>
        <taxon>Metazoa</taxon>
        <taxon>Ecdysozoa</taxon>
        <taxon>Tardigrada</taxon>
        <taxon>Eutardigrada</taxon>
        <taxon>Parachela</taxon>
        <taxon>Hypsibioidea</taxon>
        <taxon>Hypsibiidae</taxon>
        <taxon>Hypsibius</taxon>
    </lineage>
</organism>
<gene>
    <name evidence="2" type="ORF">BV898_11989</name>
</gene>
<comment type="caution">
    <text evidence="2">The sequence shown here is derived from an EMBL/GenBank/DDBJ whole genome shotgun (WGS) entry which is preliminary data.</text>
</comment>
<evidence type="ECO:0000313" key="3">
    <source>
        <dbReference type="Proteomes" id="UP000192578"/>
    </source>
</evidence>
<dbReference type="SUPFAM" id="SSF48452">
    <property type="entry name" value="TPR-like"/>
    <property type="match status" value="1"/>
</dbReference>
<reference evidence="3" key="1">
    <citation type="submission" date="2017-01" db="EMBL/GenBank/DDBJ databases">
        <title>Comparative genomics of anhydrobiosis in the tardigrade Hypsibius dujardini.</title>
        <authorList>
            <person name="Yoshida Y."/>
            <person name="Koutsovoulos G."/>
            <person name="Laetsch D."/>
            <person name="Stevens L."/>
            <person name="Kumar S."/>
            <person name="Horikawa D."/>
            <person name="Ishino K."/>
            <person name="Komine S."/>
            <person name="Tomita M."/>
            <person name="Blaxter M."/>
            <person name="Arakawa K."/>
        </authorList>
    </citation>
    <scope>NUCLEOTIDE SEQUENCE [LARGE SCALE GENOMIC DNA]</scope>
    <source>
        <strain evidence="3">Z151</strain>
    </source>
</reference>
<dbReference type="Gene3D" id="1.25.40.10">
    <property type="entry name" value="Tetratricopeptide repeat domain"/>
    <property type="match status" value="1"/>
</dbReference>
<protein>
    <recommendedName>
        <fullName evidence="4">General transcription factor 3C polypeptide 3</fullName>
    </recommendedName>
</protein>
<evidence type="ECO:0008006" key="4">
    <source>
        <dbReference type="Google" id="ProtNLM"/>
    </source>
</evidence>
<dbReference type="EMBL" id="MTYJ01000116">
    <property type="protein sequence ID" value="OQV13769.1"/>
    <property type="molecule type" value="Genomic_DNA"/>
</dbReference>
<dbReference type="AlphaFoldDB" id="A0A1W0WEZ8"/>
<name>A0A1W0WEZ8_HYPEX</name>
<feature type="region of interest" description="Disordered" evidence="1">
    <location>
        <begin position="28"/>
        <end position="71"/>
    </location>
</feature>
<dbReference type="Proteomes" id="UP000192578">
    <property type="component" value="Unassembled WGS sequence"/>
</dbReference>
<proteinExistence type="predicted"/>
<dbReference type="InterPro" id="IPR011990">
    <property type="entry name" value="TPR-like_helical_dom_sf"/>
</dbReference>
<evidence type="ECO:0000313" key="2">
    <source>
        <dbReference type="EMBL" id="OQV13769.1"/>
    </source>
</evidence>